<dbReference type="InterPro" id="IPR051954">
    <property type="entry name" value="tRNA_methyltransferase_THADA"/>
</dbReference>
<dbReference type="Proteomes" id="UP000286415">
    <property type="component" value="Unassembled WGS sequence"/>
</dbReference>
<name>A0A8T1MC56_CLOSI</name>
<evidence type="ECO:0000256" key="2">
    <source>
        <dbReference type="ARBA" id="ARBA00022694"/>
    </source>
</evidence>
<keyword evidence="6" id="KW-1185">Reference proteome</keyword>
<comment type="similarity">
    <text evidence="1">Belongs to the THADA family.</text>
</comment>
<dbReference type="SUPFAM" id="SSF48371">
    <property type="entry name" value="ARM repeat"/>
    <property type="match status" value="2"/>
</dbReference>
<gene>
    <name evidence="5" type="ORF">CSKR_105436</name>
</gene>
<dbReference type="InterPro" id="IPR056842">
    <property type="entry name" value="THADA-like_TPR_C"/>
</dbReference>
<evidence type="ECO:0000313" key="5">
    <source>
        <dbReference type="EMBL" id="KAG5446415.1"/>
    </source>
</evidence>
<protein>
    <submittedName>
        <fullName evidence="5">Thyroid adenoma-associated protein</fullName>
    </submittedName>
</protein>
<feature type="domain" description="DUF2428" evidence="3">
    <location>
        <begin position="911"/>
        <end position="1218"/>
    </location>
</feature>
<evidence type="ECO:0000256" key="1">
    <source>
        <dbReference type="ARBA" id="ARBA00010409"/>
    </source>
</evidence>
<evidence type="ECO:0000259" key="4">
    <source>
        <dbReference type="Pfam" id="PF25151"/>
    </source>
</evidence>
<reference evidence="5 6" key="1">
    <citation type="journal article" date="2018" name="Biotechnol. Adv.">
        <title>Improved genomic resources and new bioinformatic workflow for the carcinogenic parasite Clonorchis sinensis: Biotechnological implications.</title>
        <authorList>
            <person name="Wang D."/>
            <person name="Korhonen P.K."/>
            <person name="Gasser R.B."/>
            <person name="Young N.D."/>
        </authorList>
    </citation>
    <scope>NUCLEOTIDE SEQUENCE [LARGE SCALE GENOMIC DNA]</scope>
    <source>
        <strain evidence="5">Cs-k2</strain>
    </source>
</reference>
<dbReference type="Pfam" id="PF25151">
    <property type="entry name" value="TPR_Trm732_C"/>
    <property type="match status" value="1"/>
</dbReference>
<evidence type="ECO:0000259" key="3">
    <source>
        <dbReference type="Pfam" id="PF10350"/>
    </source>
</evidence>
<reference evidence="5 6" key="2">
    <citation type="journal article" date="2021" name="Genomics">
        <title>High-quality reference genome for Clonorchis sinensis.</title>
        <authorList>
            <person name="Young N.D."/>
            <person name="Stroehlein A.J."/>
            <person name="Kinkar L."/>
            <person name="Wang T."/>
            <person name="Sohn W.M."/>
            <person name="Chang B.C.H."/>
            <person name="Kaur P."/>
            <person name="Weisz D."/>
            <person name="Dudchenko O."/>
            <person name="Aiden E.L."/>
            <person name="Korhonen P.K."/>
            <person name="Gasser R.B."/>
        </authorList>
    </citation>
    <scope>NUCLEOTIDE SEQUENCE [LARGE SCALE GENOMIC DNA]</scope>
    <source>
        <strain evidence="5">Cs-k2</strain>
    </source>
</reference>
<dbReference type="GO" id="GO:0030488">
    <property type="term" value="P:tRNA methylation"/>
    <property type="evidence" value="ECO:0007669"/>
    <property type="project" value="TreeGrafter"/>
</dbReference>
<organism evidence="5 6">
    <name type="scientific">Clonorchis sinensis</name>
    <name type="common">Chinese liver fluke</name>
    <dbReference type="NCBI Taxonomy" id="79923"/>
    <lineage>
        <taxon>Eukaryota</taxon>
        <taxon>Metazoa</taxon>
        <taxon>Spiralia</taxon>
        <taxon>Lophotrochozoa</taxon>
        <taxon>Platyhelminthes</taxon>
        <taxon>Trematoda</taxon>
        <taxon>Digenea</taxon>
        <taxon>Opisthorchiida</taxon>
        <taxon>Opisthorchiata</taxon>
        <taxon>Opisthorchiidae</taxon>
        <taxon>Clonorchis</taxon>
    </lineage>
</organism>
<evidence type="ECO:0000313" key="6">
    <source>
        <dbReference type="Proteomes" id="UP000286415"/>
    </source>
</evidence>
<dbReference type="EMBL" id="NIRI02000056">
    <property type="protein sequence ID" value="KAG5446415.1"/>
    <property type="molecule type" value="Genomic_DNA"/>
</dbReference>
<dbReference type="PANTHER" id="PTHR14387:SF0">
    <property type="entry name" value="DUF2428 DOMAIN-CONTAINING PROTEIN"/>
    <property type="match status" value="1"/>
</dbReference>
<sequence>MGDIRPSKFRNELIRYLQQCQNVTPPVLNEESDLVDATLSVCSELSDRHTRLTIIDNLLRRKSVLPSDATTYAKVFCYVSSELLPLACFCSTENLSFDADLCLCLHMLTYFLSKAASTPEVIQSLKALLPCMASVLRLTSMDSMLSSFTFLIQIFRFEDSNAYVHSILQVLQESNVPPVQHMQSYFDLLRQLLCDGNFQARRLVIIYAVLGSLSVEQWADSPTDSSYLPLSLLTQAFLHYTNTNLPVSSMDTEELYFLAKIGQTWSSRYSTMFLQVKDRSDGQVPEIGLKQPPISDLLRFSLEMKSSSVSVVRHCCLETFENLLRAHLTCCNVCCSSSGSDCCDVISEILFHTGCSSWLLRGTLNVLTRFVELIFQRTKYSVSWLLDCFVEDNHSEDRQESSSAFVASRLLMCAADPSLAIYVAELYVLIANRLLVMNASLLRSWLKPLVTLAEQDYETYGASINQYILPKLASVDLSLLSEMIETINESQPNVCISLLFGCYRLALRAGQKGRNRFTFGLPSCYSLLRRILTCHDMQARVDALEFLRTATQGCKDPNELMQLVDIFFSFLRVNLWEPQRSVRQQISYVIYVVTKALLGGFSKAKAKNTLDSTETVATFEPRDRLLPLTALLLQGLYPGVPAARMSLSLSGLYNLVIALNESVGDSHKANDYILGLFGRAARLSLDIGFSDMKDDSCEFALHSTGIKQFSSRLFVGLCSPYEDDREYALQIYLSTGLASKMAPELISRLWRESLTVFATSARPDISPLAWQCIRLAINAVPESSVDEDTSTLKNSKDDPLLQLNLTTPPRERLLLAVDCLLNSVETQLHSAETVPFEGLLAVAASKPFYAMLSAVRSILSNSAAGVTQSCDKSNQGKIIPVRRLGNHRIDRVDVSVDAEQLFGGLSEATSIADRIIGLALRISGLLLPILSNAAPEGHLPGAEDGMGVTFDPIEDLDPDVLSDASETRKFPEYLTVCCWRSVRELSLLLGVCLPQIAGLMPVHTPATSIKSPSASGPKLSDDQVLKISQFFCTQLLCGRHRGALEQCSIGFSRFCSSLLSTKENKLKRLPSTWLDVVLLDLLNEYDSEDEEELDDFVRRARMIPLSSIRRIGGGYCSTRRSAGLPFFIQSVLATIWETPSADRNIICTSITRLLNLVDKTLHGPPSSSCSFDLVERCVVVLNVARALFRATGLAQPTSQFVERATCLALDGMGSAEWSIRNSSGLLYGALVERIFGGNRCREAANRKNCLTSASFFTRYPSLKQQLLRVFEETSDNLISPALAQMKQYASLFLLTRLLPPHQSCTASGLVESTFGPFIFRCAASCSIRIRTLAARAVSCLIHADRLPVVVEAYIGHLERLTAASGPHPSTRSNCNFIHGLLLQLRQLFSLDFWPVQPRSPRSSLLLKLAKNLSCLADPIATPCPLIRKTFMSIVQTQLHFDMNVSHSEPSGLGIEASELRLRLAVTGCLSALRKDGVSHLPETQSLLSILRQTTSSECQASVLRETLFFLTESPQTFATHLYDLGPEDLTIVYSRSGALHPEFGDRVVKWIGLIDLVEFLRVLPMTVRANHVVVRYGLSLLTVLLPFASVDTNKSIIAMFEWMASCFASKDVYYGLYSPFIYYLAAVFRKKTRSPSELNELSDRSFACTLTNLLEQFTSDVFRRDDFFDDEIREAFVNAIGELFLFAQNFRYTESIRLFQFLLESLLNFNHPELQKVACKSCLRFLETSQTDDRTNQNTSITPMPYVVLPLLIQHVLEHGLLQVSQVIAVTQALFVPVSSSANRSPQESQQRVFAHNDSQCVTDMIAIFRTVTQTIGGLKTLTSNPRSRESLYLAARKRIATVFERVHGELLCDSKLVTEPIEVRRLFELTCLDVCARNLGSLTDRD</sequence>
<keyword evidence="2" id="KW-0819">tRNA processing</keyword>
<comment type="caution">
    <text evidence="5">The sequence shown here is derived from an EMBL/GenBank/DDBJ whole genome shotgun (WGS) entry which is preliminary data.</text>
</comment>
<dbReference type="InterPro" id="IPR016024">
    <property type="entry name" value="ARM-type_fold"/>
</dbReference>
<feature type="domain" description="tRNA (32-2'-O)-methyltransferase regulator THADA-like C-terminal TPR repeats region" evidence="4">
    <location>
        <begin position="1220"/>
        <end position="1387"/>
    </location>
</feature>
<proteinExistence type="inferred from homology"/>
<dbReference type="Pfam" id="PF10350">
    <property type="entry name" value="DUF2428"/>
    <property type="match status" value="1"/>
</dbReference>
<accession>A0A8T1MC56</accession>
<dbReference type="GO" id="GO:0005829">
    <property type="term" value="C:cytosol"/>
    <property type="evidence" value="ECO:0007669"/>
    <property type="project" value="TreeGrafter"/>
</dbReference>
<dbReference type="InterPro" id="IPR019442">
    <property type="entry name" value="THADA/TRM732_DUF2428"/>
</dbReference>
<dbReference type="OrthoDB" id="73997at2759"/>
<dbReference type="PANTHER" id="PTHR14387">
    <property type="entry name" value="THADA/DEATH RECEPTOR INTERACTING PROTEIN"/>
    <property type="match status" value="1"/>
</dbReference>